<feature type="coiled-coil region" evidence="2">
    <location>
        <begin position="329"/>
        <end position="377"/>
    </location>
</feature>
<dbReference type="SUPFAM" id="SSF52540">
    <property type="entry name" value="P-loop containing nucleoside triphosphate hydrolases"/>
    <property type="match status" value="1"/>
</dbReference>
<proteinExistence type="predicted"/>
<protein>
    <recommendedName>
        <fullName evidence="3">RecF/RecN/SMC N-terminal domain-containing protein</fullName>
    </recommendedName>
</protein>
<dbReference type="Gene3D" id="3.40.50.300">
    <property type="entry name" value="P-loop containing nucleotide triphosphate hydrolases"/>
    <property type="match status" value="2"/>
</dbReference>
<keyword evidence="1 2" id="KW-0175">Coiled coil</keyword>
<dbReference type="GO" id="GO:0005524">
    <property type="term" value="F:ATP binding"/>
    <property type="evidence" value="ECO:0007669"/>
    <property type="project" value="InterPro"/>
</dbReference>
<evidence type="ECO:0000313" key="4">
    <source>
        <dbReference type="EMBL" id="PIS41065.1"/>
    </source>
</evidence>
<dbReference type="Pfam" id="PF02463">
    <property type="entry name" value="SMC_N"/>
    <property type="match status" value="1"/>
</dbReference>
<dbReference type="EMBL" id="PEXW01000001">
    <property type="protein sequence ID" value="PIS41065.1"/>
    <property type="molecule type" value="Genomic_DNA"/>
</dbReference>
<evidence type="ECO:0000313" key="5">
    <source>
        <dbReference type="Proteomes" id="UP000236845"/>
    </source>
</evidence>
<sequence>MYLEKLEIQGFKSFAHKTTLEFQRGIAAIVGPNGSGKSNVADAIRWVLGEQSLKMIRGKKSEDVIFAGSDKKTKLGMAEVSLTLDNSDKKAPIEYEKVVIARRLYKDGTSEYLMNGFITRLGDIQLLLARSNIGQRTYSVIGQGAVDAVLLASPTERKEFFDEAAGVRPFQMKREQAEHKLAATRENLAQAQLLIDEIAPRLRSLTRQVKRLSEREEVQKNLREFQVRSYSSKLVNLRQELQKVKEKVEDAEAGQETALSLVQSIQTKLDHEERGDTRHESFNQLQNNYQSLVDKRNRLLTERAALAGKVAASLAQAGQTNLVWLNSQKVEQESRLQSALDAHKALKDKFSKLENQAKEAKSEAEIFDQEIRKIEGELLKAETALKTKTIMTLPDLAKKVTEVISRHQKFLQAIKSANSPDEFAALKKEAYRLSTDAEKFIQKVSTQAPSIDPAELIALQKHLYESMKAKEVKARVVNDLSAETRVLSERLFALEKETQRHQEELEKISKDLKLSGLKPKNQAEAEAAVQQAQEEMDQRLETLDGQLKQAKAAVEQFNQTEQGKRDKLFALQREAREAQDRVREAEARLSDLRVDLARLETREEDILRELRAEMPAEYVEKVESTKKIQENTTLEKLEEEVAKAKHALELIGGIDENAAKEYEETKTHYDFLTTQVADLTRASADLEVGISKLEKIIKEKFENSFKKVSEEFSKYFKILFNGGHASLELVKEVILPPEAQEEIDKDEEDGEEEEVLELKKIQGEKVVTGVEIFATPPGKRLKGVSMLSGGERALTSIALICAILASNPSPFVVLDEVDAALDESNSIRFAQILEKLAHRTQFITISHNRATMQRAILLYGVTMGDDGVSRLLSVKMEDVDKVVNGRKS</sequence>
<dbReference type="PIRSF" id="PIRSF005719">
    <property type="entry name" value="SMC"/>
    <property type="match status" value="1"/>
</dbReference>
<feature type="coiled-coil region" evidence="2">
    <location>
        <begin position="174"/>
        <end position="254"/>
    </location>
</feature>
<dbReference type="InterPro" id="IPR003395">
    <property type="entry name" value="RecF/RecN/SMC_N"/>
</dbReference>
<dbReference type="Proteomes" id="UP000236845">
    <property type="component" value="Unassembled WGS sequence"/>
</dbReference>
<dbReference type="AlphaFoldDB" id="A0A2H0YRD1"/>
<organism evidence="4 5">
    <name type="scientific">Candidatus Kerfeldbacteria bacterium CG08_land_8_20_14_0_20_43_14</name>
    <dbReference type="NCBI Taxonomy" id="2014246"/>
    <lineage>
        <taxon>Bacteria</taxon>
        <taxon>Candidatus Kerfeldiibacteriota</taxon>
    </lineage>
</organism>
<dbReference type="GO" id="GO:0016887">
    <property type="term" value="F:ATP hydrolysis activity"/>
    <property type="evidence" value="ECO:0007669"/>
    <property type="project" value="InterPro"/>
</dbReference>
<gene>
    <name evidence="4" type="ORF">COT26_00015</name>
</gene>
<feature type="domain" description="RecF/RecN/SMC N-terminal" evidence="3">
    <location>
        <begin position="2"/>
        <end position="869"/>
    </location>
</feature>
<reference evidence="5" key="1">
    <citation type="submission" date="2017-09" db="EMBL/GenBank/DDBJ databases">
        <title>Depth-based differentiation of microbial function through sediment-hosted aquifers and enrichment of novel symbionts in the deep terrestrial subsurface.</title>
        <authorList>
            <person name="Probst A.J."/>
            <person name="Ladd B."/>
            <person name="Jarett J.K."/>
            <person name="Geller-Mcgrath D.E."/>
            <person name="Sieber C.M.K."/>
            <person name="Emerson J.B."/>
            <person name="Anantharaman K."/>
            <person name="Thomas B.C."/>
            <person name="Malmstrom R."/>
            <person name="Stieglmeier M."/>
            <person name="Klingl A."/>
            <person name="Woyke T."/>
            <person name="Ryan C.M."/>
            <person name="Banfield J.F."/>
        </authorList>
    </citation>
    <scope>NUCLEOTIDE SEQUENCE [LARGE SCALE GENOMIC DNA]</scope>
</reference>
<evidence type="ECO:0000259" key="3">
    <source>
        <dbReference type="Pfam" id="PF02463"/>
    </source>
</evidence>
<comment type="caution">
    <text evidence="4">The sequence shown here is derived from an EMBL/GenBank/DDBJ whole genome shotgun (WGS) entry which is preliminary data.</text>
</comment>
<dbReference type="PANTHER" id="PTHR43977">
    <property type="entry name" value="STRUCTURAL MAINTENANCE OF CHROMOSOMES PROTEIN 3"/>
    <property type="match status" value="1"/>
</dbReference>
<evidence type="ECO:0000256" key="2">
    <source>
        <dbReference type="SAM" id="Coils"/>
    </source>
</evidence>
<dbReference type="InterPro" id="IPR027417">
    <property type="entry name" value="P-loop_NTPase"/>
</dbReference>
<name>A0A2H0YRD1_9BACT</name>
<evidence type="ECO:0000256" key="1">
    <source>
        <dbReference type="ARBA" id="ARBA00023054"/>
    </source>
</evidence>
<dbReference type="InterPro" id="IPR024704">
    <property type="entry name" value="SMC"/>
</dbReference>
<feature type="coiled-coil region" evidence="2">
    <location>
        <begin position="491"/>
        <end position="647"/>
    </location>
</feature>
<accession>A0A2H0YRD1</accession>